<gene>
    <name evidence="2" type="ORF">NCTC8272_02154</name>
</gene>
<keyword evidence="1" id="KW-0812">Transmembrane</keyword>
<feature type="transmembrane region" description="Helical" evidence="1">
    <location>
        <begin position="12"/>
        <end position="36"/>
    </location>
</feature>
<reference evidence="2 3" key="1">
    <citation type="submission" date="2018-12" db="EMBL/GenBank/DDBJ databases">
        <authorList>
            <consortium name="Pathogen Informatics"/>
        </authorList>
    </citation>
    <scope>NUCLEOTIDE SEQUENCE [LARGE SCALE GENOMIC DNA]</scope>
    <source>
        <strain evidence="2 3">NCTC8272</strain>
    </source>
</reference>
<keyword evidence="1" id="KW-0472">Membrane</keyword>
<protein>
    <submittedName>
        <fullName evidence="2">Uncharacterized protein</fullName>
    </submittedName>
</protein>
<keyword evidence="1" id="KW-1133">Transmembrane helix</keyword>
<proteinExistence type="predicted"/>
<dbReference type="Proteomes" id="UP000277214">
    <property type="component" value="Chromosome 1"/>
</dbReference>
<accession>A0A3S4F825</accession>
<dbReference type="EMBL" id="LR134149">
    <property type="protein sequence ID" value="VEA36451.1"/>
    <property type="molecule type" value="Genomic_DNA"/>
</dbReference>
<evidence type="ECO:0000313" key="2">
    <source>
        <dbReference type="EMBL" id="VEA36451.1"/>
    </source>
</evidence>
<feature type="transmembrane region" description="Helical" evidence="1">
    <location>
        <begin position="42"/>
        <end position="64"/>
    </location>
</feature>
<organism evidence="2 3">
    <name type="scientific">Salmonella enterica I</name>
    <dbReference type="NCBI Taxonomy" id="59201"/>
    <lineage>
        <taxon>Bacteria</taxon>
        <taxon>Pseudomonadati</taxon>
        <taxon>Pseudomonadota</taxon>
        <taxon>Gammaproteobacteria</taxon>
        <taxon>Enterobacterales</taxon>
        <taxon>Enterobacteriaceae</taxon>
        <taxon>Salmonella</taxon>
    </lineage>
</organism>
<sequence length="68" mass="8164">MREEAAILKRTTCLYTSWVFAAFVSLLIFAWSVINYPLYESIIIIVFYIWLILVPLYLIVYEWLIDCH</sequence>
<evidence type="ECO:0000313" key="3">
    <source>
        <dbReference type="Proteomes" id="UP000277214"/>
    </source>
</evidence>
<evidence type="ECO:0000256" key="1">
    <source>
        <dbReference type="SAM" id="Phobius"/>
    </source>
</evidence>
<name>A0A3S4F825_SALET</name>
<dbReference type="AlphaFoldDB" id="A0A3S4F825"/>